<dbReference type="PANTHER" id="PTHR33680">
    <property type="entry name" value="OS07G0190500 PROTEIN"/>
    <property type="match status" value="1"/>
</dbReference>
<evidence type="ECO:0000256" key="3">
    <source>
        <dbReference type="ARBA" id="ARBA00022833"/>
    </source>
</evidence>
<evidence type="ECO:0000313" key="7">
    <source>
        <dbReference type="Proteomes" id="UP000075243"/>
    </source>
</evidence>
<dbReference type="InterPro" id="IPR010666">
    <property type="entry name" value="Znf_GRF"/>
</dbReference>
<evidence type="ECO:0000259" key="5">
    <source>
        <dbReference type="Pfam" id="PF06839"/>
    </source>
</evidence>
<dbReference type="InterPro" id="IPR036875">
    <property type="entry name" value="Znf_CCHC_sf"/>
</dbReference>
<keyword evidence="3" id="KW-0862">Zinc</keyword>
<dbReference type="Proteomes" id="UP000075243">
    <property type="component" value="Unassembled WGS sequence"/>
</dbReference>
<dbReference type="Pfam" id="PF06839">
    <property type="entry name" value="Zn_ribbon_GRF"/>
    <property type="match status" value="1"/>
</dbReference>
<evidence type="ECO:0000256" key="1">
    <source>
        <dbReference type="ARBA" id="ARBA00022723"/>
    </source>
</evidence>
<reference evidence="6" key="1">
    <citation type="journal article" date="2012" name="Nat. Biotechnol.">
        <title>Draft genome sequence of pigeonpea (Cajanus cajan), an orphan legume crop of resource-poor farmers.</title>
        <authorList>
            <person name="Varshney R.K."/>
            <person name="Chen W."/>
            <person name="Li Y."/>
            <person name="Bharti A.K."/>
            <person name="Saxena R.K."/>
            <person name="Schlueter J.A."/>
            <person name="Donoghue M.T."/>
            <person name="Azam S."/>
            <person name="Fan G."/>
            <person name="Whaley A.M."/>
            <person name="Farmer A.D."/>
            <person name="Sheridan J."/>
            <person name="Iwata A."/>
            <person name="Tuteja R."/>
            <person name="Penmetsa R.V."/>
            <person name="Wu W."/>
            <person name="Upadhyaya H.D."/>
            <person name="Yang S.P."/>
            <person name="Shah T."/>
            <person name="Saxena K.B."/>
            <person name="Michael T."/>
            <person name="McCombie W.R."/>
            <person name="Yang B."/>
            <person name="Zhang G."/>
            <person name="Yang H."/>
            <person name="Wang J."/>
            <person name="Spillane C."/>
            <person name="Cook D.R."/>
            <person name="May G.D."/>
            <person name="Xu X."/>
            <person name="Jackson S.A."/>
        </authorList>
    </citation>
    <scope>NUCLEOTIDE SEQUENCE [LARGE SCALE GENOMIC DNA]</scope>
</reference>
<dbReference type="OMA" id="PFFCCIF"/>
<keyword evidence="1" id="KW-0479">Metal-binding</keyword>
<dbReference type="GO" id="GO:0008270">
    <property type="term" value="F:zinc ion binding"/>
    <property type="evidence" value="ECO:0007669"/>
    <property type="project" value="UniProtKB-KW"/>
</dbReference>
<gene>
    <name evidence="6" type="ORF">KK1_040639</name>
</gene>
<name>A0A151R6F5_CAJCA</name>
<keyword evidence="4" id="KW-0175">Coiled coil</keyword>
<keyword evidence="2" id="KW-0863">Zinc-finger</keyword>
<dbReference type="GO" id="GO:0003676">
    <property type="term" value="F:nucleic acid binding"/>
    <property type="evidence" value="ECO:0007669"/>
    <property type="project" value="InterPro"/>
</dbReference>
<dbReference type="OrthoDB" id="2425403at2759"/>
<feature type="domain" description="GRF-type" evidence="5">
    <location>
        <begin position="74"/>
        <end position="113"/>
    </location>
</feature>
<dbReference type="Gramene" id="C.cajan_38720.t">
    <property type="protein sequence ID" value="C.cajan_38720.t"/>
    <property type="gene ID" value="C.cajan_38720"/>
</dbReference>
<evidence type="ECO:0000256" key="2">
    <source>
        <dbReference type="ARBA" id="ARBA00022771"/>
    </source>
</evidence>
<dbReference type="SUPFAM" id="SSF57756">
    <property type="entry name" value="Retrovirus zinc finger-like domains"/>
    <property type="match status" value="1"/>
</dbReference>
<dbReference type="Gene3D" id="4.10.60.10">
    <property type="entry name" value="Zinc finger, CCHC-type"/>
    <property type="match status" value="1"/>
</dbReference>
<proteinExistence type="predicted"/>
<dbReference type="PANTHER" id="PTHR33680:SF1">
    <property type="entry name" value="OS05G0489500 PROTEIN"/>
    <property type="match status" value="1"/>
</dbReference>
<evidence type="ECO:0000256" key="4">
    <source>
        <dbReference type="SAM" id="Coils"/>
    </source>
</evidence>
<accession>A0A151R6F5</accession>
<protein>
    <recommendedName>
        <fullName evidence="5">GRF-type domain-containing protein</fullName>
    </recommendedName>
</protein>
<dbReference type="AlphaFoldDB" id="A0A151R6F5"/>
<sequence>MSFSPSPSKSRRPQILANCSPNLLKQMQQDTCYICKQVGHWSWFCPYKSPTKPVSPEPKPKPKPDSPVSSDAIQCRCGHGACEVKTSRSGRNFYACPIKRGIKCKDFVKWCDDPIDERDLQPPPFKYPVCACEAGVCRRVMGTESHDAFKYYFTCPFRQGHGSCGYRVSVDELLNSNSRNTVPIQQDELLNNNNRNTVPTRQSRQRSLHDFFEGCQNDKVDDELGKEDGLQVQIKRIRITDCSESPEISEKEDAGAALNRASLKRVDDGDREFTNSVSWEKIEAQAFLFLSSLSATSRIRWRQIMFQRRIFSGVSFGSCPMGWLGRLLFFYPTRSLKIPAPQPFFCCIFPSYDPIFVPKHTSMPDCPNEFNQHAISVVPLSTGCLTEVSGDVVSPSKSQDERKSIMSKAQRHREVVLFTQQRLLSDLETMDLCEHESMREAAEFTFGIIKNLGVDYKQFSDHVLDYINFVSSIAEIDRCMENSLTMEEDNRLFEEQKMRFAQLQDDHAKAEALLEALNRQRQLLCEQVSNLKAMLNEKKKQLEFCELETLKIETHLGDLKRKILETDLTLKERAEQTEVARKLSEERQAKEIAAKEMLEKAKLELEN</sequence>
<organism evidence="6 7">
    <name type="scientific">Cajanus cajan</name>
    <name type="common">Pigeon pea</name>
    <name type="synonym">Cajanus indicus</name>
    <dbReference type="NCBI Taxonomy" id="3821"/>
    <lineage>
        <taxon>Eukaryota</taxon>
        <taxon>Viridiplantae</taxon>
        <taxon>Streptophyta</taxon>
        <taxon>Embryophyta</taxon>
        <taxon>Tracheophyta</taxon>
        <taxon>Spermatophyta</taxon>
        <taxon>Magnoliopsida</taxon>
        <taxon>eudicotyledons</taxon>
        <taxon>Gunneridae</taxon>
        <taxon>Pentapetalae</taxon>
        <taxon>rosids</taxon>
        <taxon>fabids</taxon>
        <taxon>Fabales</taxon>
        <taxon>Fabaceae</taxon>
        <taxon>Papilionoideae</taxon>
        <taxon>50 kb inversion clade</taxon>
        <taxon>NPAAA clade</taxon>
        <taxon>indigoferoid/millettioid clade</taxon>
        <taxon>Phaseoleae</taxon>
        <taxon>Cajanus</taxon>
    </lineage>
</organism>
<evidence type="ECO:0000313" key="6">
    <source>
        <dbReference type="EMBL" id="KYP38121.1"/>
    </source>
</evidence>
<feature type="coiled-coil region" evidence="4">
    <location>
        <begin position="500"/>
        <end position="548"/>
    </location>
</feature>
<keyword evidence="7" id="KW-1185">Reference proteome</keyword>
<dbReference type="EMBL" id="KQ484035">
    <property type="protein sequence ID" value="KYP38121.1"/>
    <property type="molecule type" value="Genomic_DNA"/>
</dbReference>